<dbReference type="PANTHER" id="PTHR47186">
    <property type="entry name" value="LEUCINE-RICH REPEAT-CONTAINING PROTEIN 57"/>
    <property type="match status" value="1"/>
</dbReference>
<reference evidence="3" key="1">
    <citation type="journal article" date="2022" name="Front. Genet.">
        <title>Chromosome-Scale Assembly of the Dendrobium nobile Genome Provides Insights Into the Molecular Mechanism of the Biosynthesis of the Medicinal Active Ingredient of Dendrobium.</title>
        <authorList>
            <person name="Xu Q."/>
            <person name="Niu S.-C."/>
            <person name="Li K.-L."/>
            <person name="Zheng P.-J."/>
            <person name="Zhang X.-J."/>
            <person name="Jia Y."/>
            <person name="Liu Y."/>
            <person name="Niu Y.-X."/>
            <person name="Yu L.-H."/>
            <person name="Chen D.-F."/>
            <person name="Zhang G.-Q."/>
        </authorList>
    </citation>
    <scope>NUCLEOTIDE SEQUENCE</scope>
    <source>
        <tissue evidence="3">Leaf</tissue>
    </source>
</reference>
<dbReference type="EMBL" id="JAGYWB010000008">
    <property type="protein sequence ID" value="KAI0513744.1"/>
    <property type="molecule type" value="Genomic_DNA"/>
</dbReference>
<gene>
    <name evidence="3" type="ORF">KFK09_009774</name>
</gene>
<dbReference type="SMR" id="A0A8T3BID7"/>
<comment type="caution">
    <text evidence="3">The sequence shown here is derived from an EMBL/GenBank/DDBJ whole genome shotgun (WGS) entry which is preliminary data.</text>
</comment>
<name>A0A8T3BID7_DENNO</name>
<keyword evidence="1" id="KW-0677">Repeat</keyword>
<evidence type="ECO:0000256" key="1">
    <source>
        <dbReference type="ARBA" id="ARBA00022737"/>
    </source>
</evidence>
<dbReference type="AlphaFoldDB" id="A0A8T3BID7"/>
<dbReference type="Gene3D" id="3.80.10.10">
    <property type="entry name" value="Ribonuclease Inhibitor"/>
    <property type="match status" value="1"/>
</dbReference>
<dbReference type="Pfam" id="PF23598">
    <property type="entry name" value="LRR_14"/>
    <property type="match status" value="1"/>
</dbReference>
<feature type="domain" description="Disease resistance R13L4/SHOC-2-like LRR" evidence="2">
    <location>
        <begin position="9"/>
        <end position="208"/>
    </location>
</feature>
<dbReference type="InterPro" id="IPR001611">
    <property type="entry name" value="Leu-rich_rpt"/>
</dbReference>
<evidence type="ECO:0000313" key="4">
    <source>
        <dbReference type="Proteomes" id="UP000829196"/>
    </source>
</evidence>
<evidence type="ECO:0000259" key="2">
    <source>
        <dbReference type="Pfam" id="PF23598"/>
    </source>
</evidence>
<dbReference type="InterPro" id="IPR055414">
    <property type="entry name" value="LRR_R13L4/SHOC2-like"/>
</dbReference>
<protein>
    <recommendedName>
        <fullName evidence="2">Disease resistance R13L4/SHOC-2-like LRR domain-containing protein</fullName>
    </recommendedName>
</protein>
<dbReference type="SUPFAM" id="SSF52058">
    <property type="entry name" value="L domain-like"/>
    <property type="match status" value="1"/>
</dbReference>
<dbReference type="Proteomes" id="UP000829196">
    <property type="component" value="Unassembled WGS sequence"/>
</dbReference>
<dbReference type="OrthoDB" id="1415178at2759"/>
<dbReference type="PROSITE" id="PS51450">
    <property type="entry name" value="LRR"/>
    <property type="match status" value="1"/>
</dbReference>
<evidence type="ECO:0000313" key="3">
    <source>
        <dbReference type="EMBL" id="KAI0513744.1"/>
    </source>
</evidence>
<accession>A0A8T3BID7</accession>
<dbReference type="PANTHER" id="PTHR47186:SF3">
    <property type="entry name" value="OS09G0267800 PROTEIN"/>
    <property type="match status" value="1"/>
</dbReference>
<dbReference type="InterPro" id="IPR032675">
    <property type="entry name" value="LRR_dom_sf"/>
</dbReference>
<sequence length="237" mass="28186">MEILIRIFEVHLLKYLKHRDACYYTYLLMIPEEIKYLKHHRWLKIERVEVTRLPRSLSNLYHLQYIIYDNWMPTRLKVDDFLPSDINNLSNLRYLDLSRNYISLIYGIGKLNSLLELYWFDLRNEMGYRIDELKYLNDLCKLGINSLENLKDAKEAYLQFRYYLFITFLCFVLKVRSSLCELEFGQLKSLQSLPSSLEIFSSLQKLSITNCPNLISLGRYREVGPLIIAISCSAILV</sequence>
<proteinExistence type="predicted"/>
<organism evidence="3 4">
    <name type="scientific">Dendrobium nobile</name>
    <name type="common">Orchid</name>
    <dbReference type="NCBI Taxonomy" id="94219"/>
    <lineage>
        <taxon>Eukaryota</taxon>
        <taxon>Viridiplantae</taxon>
        <taxon>Streptophyta</taxon>
        <taxon>Embryophyta</taxon>
        <taxon>Tracheophyta</taxon>
        <taxon>Spermatophyta</taxon>
        <taxon>Magnoliopsida</taxon>
        <taxon>Liliopsida</taxon>
        <taxon>Asparagales</taxon>
        <taxon>Orchidaceae</taxon>
        <taxon>Epidendroideae</taxon>
        <taxon>Malaxideae</taxon>
        <taxon>Dendrobiinae</taxon>
        <taxon>Dendrobium</taxon>
    </lineage>
</organism>
<keyword evidence="4" id="KW-1185">Reference proteome</keyword>